<dbReference type="EMBL" id="JACOMF010000004">
    <property type="protein sequence ID" value="MBC4014863.1"/>
    <property type="molecule type" value="Genomic_DNA"/>
</dbReference>
<feature type="domain" description="Serine aminopeptidase S33" evidence="2">
    <location>
        <begin position="56"/>
        <end position="299"/>
    </location>
</feature>
<dbReference type="Proteomes" id="UP000600101">
    <property type="component" value="Unassembled WGS sequence"/>
</dbReference>
<accession>A0A9X0UCW0</accession>
<dbReference type="AlphaFoldDB" id="A0A9X0UCW0"/>
<name>A0A9X0UCW0_9PROT</name>
<dbReference type="Gene3D" id="3.40.50.1820">
    <property type="entry name" value="alpha/beta hydrolase"/>
    <property type="match status" value="1"/>
</dbReference>
<evidence type="ECO:0000313" key="4">
    <source>
        <dbReference type="Proteomes" id="UP000600101"/>
    </source>
</evidence>
<dbReference type="GO" id="GO:0016787">
    <property type="term" value="F:hydrolase activity"/>
    <property type="evidence" value="ECO:0007669"/>
    <property type="project" value="UniProtKB-KW"/>
</dbReference>
<feature type="signal peptide" evidence="1">
    <location>
        <begin position="1"/>
        <end position="23"/>
    </location>
</feature>
<evidence type="ECO:0000256" key="1">
    <source>
        <dbReference type="SAM" id="SignalP"/>
    </source>
</evidence>
<dbReference type="PROSITE" id="PS51257">
    <property type="entry name" value="PROKAR_LIPOPROTEIN"/>
    <property type="match status" value="1"/>
</dbReference>
<dbReference type="RefSeq" id="WP_186769623.1">
    <property type="nucleotide sequence ID" value="NZ_JACOMF010000004.1"/>
</dbReference>
<dbReference type="SUPFAM" id="SSF53474">
    <property type="entry name" value="alpha/beta-Hydrolases"/>
    <property type="match status" value="1"/>
</dbReference>
<keyword evidence="1" id="KW-0732">Signal</keyword>
<dbReference type="InterPro" id="IPR051044">
    <property type="entry name" value="MAG_DAG_Lipase"/>
</dbReference>
<dbReference type="Pfam" id="PF12146">
    <property type="entry name" value="Hydrolase_4"/>
    <property type="match status" value="1"/>
</dbReference>
<dbReference type="InterPro" id="IPR000073">
    <property type="entry name" value="AB_hydrolase_1"/>
</dbReference>
<dbReference type="InterPro" id="IPR029058">
    <property type="entry name" value="AB_hydrolase_fold"/>
</dbReference>
<proteinExistence type="predicted"/>
<gene>
    <name evidence="3" type="ORF">H7965_05945</name>
</gene>
<feature type="chain" id="PRO_5040955957" evidence="1">
    <location>
        <begin position="24"/>
        <end position="334"/>
    </location>
</feature>
<protein>
    <submittedName>
        <fullName evidence="3">Alpha/beta fold hydrolase</fullName>
    </submittedName>
</protein>
<dbReference type="InterPro" id="IPR022742">
    <property type="entry name" value="Hydrolase_4"/>
</dbReference>
<evidence type="ECO:0000259" key="2">
    <source>
        <dbReference type="Pfam" id="PF12146"/>
    </source>
</evidence>
<keyword evidence="4" id="KW-1185">Reference proteome</keyword>
<reference evidence="3" key="1">
    <citation type="submission" date="2020-08" db="EMBL/GenBank/DDBJ databases">
        <authorList>
            <person name="Hu Y."/>
            <person name="Nguyen S.V."/>
            <person name="Li F."/>
            <person name="Fanning S."/>
        </authorList>
    </citation>
    <scope>NUCLEOTIDE SEQUENCE</scope>
    <source>
        <strain evidence="3">SYSU D8009</strain>
    </source>
</reference>
<keyword evidence="3" id="KW-0378">Hydrolase</keyword>
<comment type="caution">
    <text evidence="3">The sequence shown here is derived from an EMBL/GenBank/DDBJ whole genome shotgun (WGS) entry which is preliminary data.</text>
</comment>
<organism evidence="3 4">
    <name type="scientific">Siccirubricoccus deserti</name>
    <dbReference type="NCBI Taxonomy" id="2013562"/>
    <lineage>
        <taxon>Bacteria</taxon>
        <taxon>Pseudomonadati</taxon>
        <taxon>Pseudomonadota</taxon>
        <taxon>Alphaproteobacteria</taxon>
        <taxon>Acetobacterales</taxon>
        <taxon>Roseomonadaceae</taxon>
        <taxon>Siccirubricoccus</taxon>
    </lineage>
</organism>
<evidence type="ECO:0000313" key="3">
    <source>
        <dbReference type="EMBL" id="MBC4014863.1"/>
    </source>
</evidence>
<dbReference type="PANTHER" id="PTHR11614">
    <property type="entry name" value="PHOSPHOLIPASE-RELATED"/>
    <property type="match status" value="1"/>
</dbReference>
<sequence length="334" mass="34527">MIRLLPALLLAMLLGACSPRVLPAGPALGPAALARDALVMPDGARLPLHAWLPEGPPHAVLLALHGFNDAAQNYMADAAPEFTNRGIAVYAYDQRGFGAAPHRGIWAGGATLAADATVAARLIRARHPGLPLLLLGESMGAAVLVLAASGPEPPPAEGYILSAPALWGRAGMPGIIRGGLWLAARTIPLVGFPDAVGGLAASDNEAALRRWGRDPLTIKITRVDAAHGLVDLMDAAVAALPGCCRGLAGTMAPTLVLIGAKDRIIPVRTARRVLRSQPPGAARVAFYPEGWHLLLRDLDRAVVAEDIRAWIAAPAAPLPSGADQAGAAWLADDS</sequence>
<dbReference type="PRINTS" id="PR00111">
    <property type="entry name" value="ABHYDROLASE"/>
</dbReference>